<dbReference type="eggNOG" id="COG1780">
    <property type="taxonomic scope" value="Bacteria"/>
</dbReference>
<protein>
    <recommendedName>
        <fullName evidence="3">Protein NrdI</fullName>
    </recommendedName>
</protein>
<dbReference type="NCBIfam" id="TIGR00333">
    <property type="entry name" value="nrdI"/>
    <property type="match status" value="1"/>
</dbReference>
<reference evidence="6" key="3">
    <citation type="submission" date="2022-03" db="EMBL/GenBank/DDBJ databases">
        <title>Comparative Genomics of East African Camel-Associated Staphylococcaceae spp.: Diversity and Inheritance of Traits Involved in Host-Pathogen Interactions.</title>
        <authorList>
            <person name="Akarsu H."/>
            <person name="Liljander A."/>
            <person name="Younan M."/>
            <person name="Brodard I."/>
            <person name="Glucks I."/>
            <person name="Labroussaa F."/>
            <person name="Overesch G."/>
            <person name="Kuhnert P."/>
            <person name="Perreten V."/>
            <person name="Drexler J.F."/>
            <person name="Corman V.M."/>
            <person name="Falquet L."/>
            <person name="Jores J."/>
        </authorList>
    </citation>
    <scope>NUCLEOTIDE SEQUENCE</scope>
    <source>
        <strain evidence="6">IVB6197</strain>
    </source>
</reference>
<dbReference type="OrthoDB" id="350535at2"/>
<name>A0A085UCA6_9STAP</name>
<dbReference type="PANTHER" id="PTHR37297">
    <property type="entry name" value="PROTEIN NRDI"/>
    <property type="match status" value="1"/>
</dbReference>
<dbReference type="InterPro" id="IPR004465">
    <property type="entry name" value="RNR_NrdI"/>
</dbReference>
<dbReference type="Proteomes" id="UP001065705">
    <property type="component" value="Chromosome"/>
</dbReference>
<dbReference type="PANTHER" id="PTHR37297:SF1">
    <property type="entry name" value="PROTEIN NRDI"/>
    <property type="match status" value="1"/>
</dbReference>
<reference evidence="4" key="2">
    <citation type="submission" date="2019-11" db="EMBL/GenBank/DDBJ databases">
        <title>Whole genome comparisons of Staphylococcus agnetis isolates from cattle and chickens.</title>
        <authorList>
            <person name="Rhoads D."/>
            <person name="Shwani A."/>
            <person name="Adkins P."/>
            <person name="Calcutt M."/>
            <person name="Middleton J."/>
        </authorList>
    </citation>
    <scope>NUCLEOTIDE SEQUENCE</scope>
    <source>
        <strain evidence="4">1387</strain>
    </source>
</reference>
<dbReference type="AlphaFoldDB" id="A0A085UCA6"/>
<dbReference type="EMBL" id="NEFX01000014">
    <property type="protein sequence ID" value="OTW30796.1"/>
    <property type="molecule type" value="Genomic_DNA"/>
</dbReference>
<proteinExistence type="inferred from homology"/>
<evidence type="ECO:0000313" key="8">
    <source>
        <dbReference type="Proteomes" id="UP000646308"/>
    </source>
</evidence>
<keyword evidence="7" id="KW-1185">Reference proteome</keyword>
<dbReference type="SUPFAM" id="SSF52218">
    <property type="entry name" value="Flavoproteins"/>
    <property type="match status" value="1"/>
</dbReference>
<evidence type="ECO:0000313" key="7">
    <source>
        <dbReference type="Proteomes" id="UP000195208"/>
    </source>
</evidence>
<reference evidence="5 7" key="1">
    <citation type="submission" date="2017-04" db="EMBL/GenBank/DDBJ databases">
        <title>Staphylococcus agnetis, a potential pathogen in the broiler production.</title>
        <authorList>
            <person name="Poulsen L."/>
        </authorList>
    </citation>
    <scope>NUCLEOTIDE SEQUENCE [LARGE SCALE GENOMIC DNA]</scope>
    <source>
        <strain evidence="5 7">723_310714_2_2_spleen</strain>
    </source>
</reference>
<accession>A0A085UCA6</accession>
<dbReference type="Proteomes" id="UP000195208">
    <property type="component" value="Unassembled WGS sequence"/>
</dbReference>
<evidence type="ECO:0000256" key="1">
    <source>
        <dbReference type="ARBA" id="ARBA00003999"/>
    </source>
</evidence>
<evidence type="ECO:0000313" key="5">
    <source>
        <dbReference type="EMBL" id="OTW30796.1"/>
    </source>
</evidence>
<dbReference type="InterPro" id="IPR029039">
    <property type="entry name" value="Flavoprotein-like_sf"/>
</dbReference>
<dbReference type="PIRSF" id="PIRSF005087">
    <property type="entry name" value="NrdI"/>
    <property type="match status" value="1"/>
</dbReference>
<sequence>MKVVFYSFTGNVKRFIKRTELTDTMELTENCASERIEDPFIIVTGTIGFGEVPQPVKQFLNVNHDNLRGVAASGNRNWGQNFAKAGIAIADEYNVPLLMKFELHGSIQDTKEFKEKVVNFYEDNGTKAV</sequence>
<dbReference type="Pfam" id="PF07972">
    <property type="entry name" value="Flavodoxin_NdrI"/>
    <property type="match status" value="1"/>
</dbReference>
<dbReference type="RefSeq" id="WP_037567834.1">
    <property type="nucleotide sequence ID" value="NZ_CP009623.1"/>
</dbReference>
<evidence type="ECO:0000256" key="3">
    <source>
        <dbReference type="HAMAP-Rule" id="MF_00128"/>
    </source>
</evidence>
<dbReference type="HAMAP" id="MF_00128">
    <property type="entry name" value="NrdI"/>
    <property type="match status" value="1"/>
</dbReference>
<dbReference type="Proteomes" id="UP000646308">
    <property type="component" value="Unassembled WGS sequence"/>
</dbReference>
<dbReference type="GO" id="GO:0010181">
    <property type="term" value="F:FMN binding"/>
    <property type="evidence" value="ECO:0007669"/>
    <property type="project" value="InterPro"/>
</dbReference>
<dbReference type="EMBL" id="WMFL01000058">
    <property type="protein sequence ID" value="NJI02005.1"/>
    <property type="molecule type" value="Genomic_DNA"/>
</dbReference>
<dbReference type="GeneID" id="57690917"/>
<gene>
    <name evidence="3 4" type="primary">nrdI</name>
    <name evidence="5" type="ORF">B9M88_07020</name>
    <name evidence="4" type="ORF">GLV84_03915</name>
    <name evidence="6" type="ORF">MUA95_10010</name>
</gene>
<evidence type="ECO:0000256" key="2">
    <source>
        <dbReference type="ARBA" id="ARBA00009942"/>
    </source>
</evidence>
<dbReference type="Gene3D" id="3.40.50.360">
    <property type="match status" value="1"/>
</dbReference>
<organism evidence="4 8">
    <name type="scientific">Staphylococcus agnetis</name>
    <dbReference type="NCBI Taxonomy" id="985762"/>
    <lineage>
        <taxon>Bacteria</taxon>
        <taxon>Bacillati</taxon>
        <taxon>Bacillota</taxon>
        <taxon>Bacilli</taxon>
        <taxon>Bacillales</taxon>
        <taxon>Staphylococcaceae</taxon>
        <taxon>Staphylococcus</taxon>
    </lineage>
</organism>
<comment type="function">
    <text evidence="1 3">Probably involved in ribonucleotide reductase function.</text>
</comment>
<dbReference type="KEGG" id="sagq:EP23_12075"/>
<evidence type="ECO:0000313" key="4">
    <source>
        <dbReference type="EMBL" id="NJI02005.1"/>
    </source>
</evidence>
<dbReference type="EMBL" id="CP094809">
    <property type="protein sequence ID" value="UXU56887.1"/>
    <property type="molecule type" value="Genomic_DNA"/>
</dbReference>
<evidence type="ECO:0000313" key="6">
    <source>
        <dbReference type="EMBL" id="UXU56887.1"/>
    </source>
</evidence>
<comment type="similarity">
    <text evidence="2 3">Belongs to the NrdI family.</text>
</comment>
<dbReference type="InterPro" id="IPR020852">
    <property type="entry name" value="RNR_Ib_NrdI_bac"/>
</dbReference>